<gene>
    <name evidence="2" type="ORF">EJ04DRAFT_402950</name>
</gene>
<dbReference type="AlphaFoldDB" id="A0A9P4QHA7"/>
<feature type="region of interest" description="Disordered" evidence="1">
    <location>
        <begin position="135"/>
        <end position="159"/>
    </location>
</feature>
<evidence type="ECO:0000313" key="2">
    <source>
        <dbReference type="EMBL" id="KAF2727277.1"/>
    </source>
</evidence>
<evidence type="ECO:0000313" key="3">
    <source>
        <dbReference type="Proteomes" id="UP000799444"/>
    </source>
</evidence>
<dbReference type="EMBL" id="ML996342">
    <property type="protein sequence ID" value="KAF2727277.1"/>
    <property type="molecule type" value="Genomic_DNA"/>
</dbReference>
<keyword evidence="3" id="KW-1185">Reference proteome</keyword>
<feature type="non-terminal residue" evidence="2">
    <location>
        <position position="1"/>
    </location>
</feature>
<proteinExistence type="predicted"/>
<comment type="caution">
    <text evidence="2">The sequence shown here is derived from an EMBL/GenBank/DDBJ whole genome shotgun (WGS) entry which is preliminary data.</text>
</comment>
<sequence length="159" mass="17988">LLNRWILDPGLDVHIANSKAFGWTPYQPDLRTPQFLRAGGQQVKVEEWGSVIVYGRASDGTLVPWQLNSVAYAPTFFTNIVGLFRCWDNDIHFDSGRKVLYQSKPSNVIVNLEFTGNHWLFDQEPADRPSLTQYASFATQSKPSEAPKKPLRVTKAEAH</sequence>
<dbReference type="Proteomes" id="UP000799444">
    <property type="component" value="Unassembled WGS sequence"/>
</dbReference>
<organism evidence="2 3">
    <name type="scientific">Polyplosphaeria fusca</name>
    <dbReference type="NCBI Taxonomy" id="682080"/>
    <lineage>
        <taxon>Eukaryota</taxon>
        <taxon>Fungi</taxon>
        <taxon>Dikarya</taxon>
        <taxon>Ascomycota</taxon>
        <taxon>Pezizomycotina</taxon>
        <taxon>Dothideomycetes</taxon>
        <taxon>Pleosporomycetidae</taxon>
        <taxon>Pleosporales</taxon>
        <taxon>Tetraplosphaeriaceae</taxon>
        <taxon>Polyplosphaeria</taxon>
    </lineage>
</organism>
<accession>A0A9P4QHA7</accession>
<protein>
    <submittedName>
        <fullName evidence="2">Uncharacterized protein</fullName>
    </submittedName>
</protein>
<reference evidence="2" key="1">
    <citation type="journal article" date="2020" name="Stud. Mycol.">
        <title>101 Dothideomycetes genomes: a test case for predicting lifestyles and emergence of pathogens.</title>
        <authorList>
            <person name="Haridas S."/>
            <person name="Albert R."/>
            <person name="Binder M."/>
            <person name="Bloem J."/>
            <person name="Labutti K."/>
            <person name="Salamov A."/>
            <person name="Andreopoulos B."/>
            <person name="Baker S."/>
            <person name="Barry K."/>
            <person name="Bills G."/>
            <person name="Bluhm B."/>
            <person name="Cannon C."/>
            <person name="Castanera R."/>
            <person name="Culley D."/>
            <person name="Daum C."/>
            <person name="Ezra D."/>
            <person name="Gonzalez J."/>
            <person name="Henrissat B."/>
            <person name="Kuo A."/>
            <person name="Liang C."/>
            <person name="Lipzen A."/>
            <person name="Lutzoni F."/>
            <person name="Magnuson J."/>
            <person name="Mondo S."/>
            <person name="Nolan M."/>
            <person name="Ohm R."/>
            <person name="Pangilinan J."/>
            <person name="Park H.-J."/>
            <person name="Ramirez L."/>
            <person name="Alfaro M."/>
            <person name="Sun H."/>
            <person name="Tritt A."/>
            <person name="Yoshinaga Y."/>
            <person name="Zwiers L.-H."/>
            <person name="Turgeon B."/>
            <person name="Goodwin S."/>
            <person name="Spatafora J."/>
            <person name="Crous P."/>
            <person name="Grigoriev I."/>
        </authorList>
    </citation>
    <scope>NUCLEOTIDE SEQUENCE</scope>
    <source>
        <strain evidence="2">CBS 125425</strain>
    </source>
</reference>
<name>A0A9P4QHA7_9PLEO</name>
<feature type="non-terminal residue" evidence="2">
    <location>
        <position position="159"/>
    </location>
</feature>
<dbReference type="OrthoDB" id="3792448at2759"/>
<evidence type="ECO:0000256" key="1">
    <source>
        <dbReference type="SAM" id="MobiDB-lite"/>
    </source>
</evidence>